<reference evidence="3 4" key="1">
    <citation type="submission" date="2024-02" db="EMBL/GenBank/DDBJ databases">
        <title>New especies of Spiribacter isolated from saline water.</title>
        <authorList>
            <person name="Leon M.J."/>
            <person name="De La Haba R."/>
            <person name="Sanchez-Porro C."/>
            <person name="Ventosa A."/>
        </authorList>
    </citation>
    <scope>NUCLEOTIDE SEQUENCE [LARGE SCALE GENOMIC DNA]</scope>
    <source>
        <strain evidence="4">ag22IC6-390</strain>
    </source>
</reference>
<comment type="caution">
    <text evidence="3">The sequence shown here is derived from an EMBL/GenBank/DDBJ whole genome shotgun (WGS) entry which is preliminary data.</text>
</comment>
<accession>A0ABV3T9Q3</accession>
<proteinExistence type="predicted"/>
<organism evidence="3 4">
    <name type="scientific">Spiribacter pallidus</name>
    <dbReference type="NCBI Taxonomy" id="1987936"/>
    <lineage>
        <taxon>Bacteria</taxon>
        <taxon>Pseudomonadati</taxon>
        <taxon>Pseudomonadota</taxon>
        <taxon>Gammaproteobacteria</taxon>
        <taxon>Chromatiales</taxon>
        <taxon>Ectothiorhodospiraceae</taxon>
        <taxon>Spiribacter</taxon>
    </lineage>
</organism>
<dbReference type="Proteomes" id="UP001556709">
    <property type="component" value="Unassembled WGS sequence"/>
</dbReference>
<keyword evidence="4" id="KW-1185">Reference proteome</keyword>
<protein>
    <submittedName>
        <fullName evidence="3">DNA polymerase Y family protein</fullName>
    </submittedName>
</protein>
<gene>
    <name evidence="3" type="ORF">V6X73_01220</name>
</gene>
<dbReference type="InterPro" id="IPR043502">
    <property type="entry name" value="DNA/RNA_pol_sf"/>
</dbReference>
<name>A0ABV3T9Q3_9GAMM</name>
<dbReference type="RefSeq" id="WP_367958141.1">
    <property type="nucleotide sequence ID" value="NZ_JBAKFH010000003.1"/>
</dbReference>
<evidence type="ECO:0000256" key="1">
    <source>
        <dbReference type="ARBA" id="ARBA00022763"/>
    </source>
</evidence>
<dbReference type="PANTHER" id="PTHR35369:SF2">
    <property type="entry name" value="BLR3025 PROTEIN"/>
    <property type="match status" value="1"/>
</dbReference>
<dbReference type="InterPro" id="IPR050356">
    <property type="entry name" value="SulA_CellDiv_inhibitor"/>
</dbReference>
<feature type="compositionally biased region" description="Basic and acidic residues" evidence="2">
    <location>
        <begin position="327"/>
        <end position="348"/>
    </location>
</feature>
<dbReference type="SUPFAM" id="SSF56672">
    <property type="entry name" value="DNA/RNA polymerases"/>
    <property type="match status" value="1"/>
</dbReference>
<dbReference type="EMBL" id="JBAKFM010000001">
    <property type="protein sequence ID" value="MEX0468356.1"/>
    <property type="molecule type" value="Genomic_DNA"/>
</dbReference>
<keyword evidence="1" id="KW-0227">DNA damage</keyword>
<dbReference type="PANTHER" id="PTHR35369">
    <property type="entry name" value="BLR3025 PROTEIN-RELATED"/>
    <property type="match status" value="1"/>
</dbReference>
<dbReference type="CDD" id="cd03468">
    <property type="entry name" value="PolY_like"/>
    <property type="match status" value="1"/>
</dbReference>
<evidence type="ECO:0000313" key="3">
    <source>
        <dbReference type="EMBL" id="MEX0468356.1"/>
    </source>
</evidence>
<evidence type="ECO:0000256" key="2">
    <source>
        <dbReference type="SAM" id="MobiDB-lite"/>
    </source>
</evidence>
<evidence type="ECO:0000313" key="4">
    <source>
        <dbReference type="Proteomes" id="UP001556709"/>
    </source>
</evidence>
<sequence length="426" mass="47817">MLWLCLFADDPNRERQADSLQRLANWALEFTPRISLNLPGSVLLEIGGSLHYFRGLEALRQRVQKGLEKLGIPIHTGIAPTPTAAWLIARAGGDTPIIHRRDLPEGLAPLPLGVLSVEQRQAKALQGLGCRTIGELRRLPVAGLTRRIGRHVVETLQKAHGERPDPQPEWKPAQSFEAHLDFADPVTDHQQLHTPLGGLIDRLCTELRRRDAGILRVHITLTPTRGDARTLTVGVLSPSRDAEHLKALLQQRLEGQTSADGIIGAHLQSGPLRSFNNDSPPLDLLDALADDSAQNDWQTLVELLGHRLGEAQLSLVDAYPDHRPERAWRYRRPGDPSPGDEHRPDHPPRPGWLLETPLSLDTRQGQPHYHGALVLESPAERIESGWWDGEDVARDYYIARNPRGQRLWVYRDRRGGRRWYLHGLFA</sequence>
<feature type="region of interest" description="Disordered" evidence="2">
    <location>
        <begin position="327"/>
        <end position="352"/>
    </location>
</feature>